<dbReference type="EMBL" id="PDXQ01000001">
    <property type="protein sequence ID" value="TRZ34483.1"/>
    <property type="molecule type" value="Genomic_DNA"/>
</dbReference>
<accession>A0A2N8Q2G2</accession>
<dbReference type="RefSeq" id="WP_102872545.1">
    <property type="nucleotide sequence ID" value="NZ_JAJCJG010000039.1"/>
</dbReference>
<evidence type="ECO:0000256" key="1">
    <source>
        <dbReference type="ARBA" id="ARBA00010838"/>
    </source>
</evidence>
<dbReference type="FunFam" id="3.20.20.80:FF:000004">
    <property type="entry name" value="Beta-glucosidase 6-phospho-beta-glucosidase"/>
    <property type="match status" value="1"/>
</dbReference>
<dbReference type="Gene3D" id="3.20.20.80">
    <property type="entry name" value="Glycosidases"/>
    <property type="match status" value="1"/>
</dbReference>
<comment type="caution">
    <text evidence="7">The sequence shown here is derived from an EMBL/GenBank/DDBJ whole genome shotgun (WGS) entry which is preliminary data.</text>
</comment>
<dbReference type="GO" id="GO:0005829">
    <property type="term" value="C:cytosol"/>
    <property type="evidence" value="ECO:0007669"/>
    <property type="project" value="TreeGrafter"/>
</dbReference>
<dbReference type="Proteomes" id="UP000316316">
    <property type="component" value="Unassembled WGS sequence"/>
</dbReference>
<dbReference type="SUPFAM" id="SSF51445">
    <property type="entry name" value="(Trans)glycosidases"/>
    <property type="match status" value="1"/>
</dbReference>
<reference evidence="7 8" key="1">
    <citation type="submission" date="2017-10" db="EMBL/GenBank/DDBJ databases">
        <title>FDA dAtabase for Regulatory Grade micrObial Sequences (FDA-ARGOS): Supporting development and validation of Infectious Disease Dx tests.</title>
        <authorList>
            <person name="Campos J."/>
            <person name="Goldberg B."/>
            <person name="Tallon L.J."/>
            <person name="Sadzewicz L."/>
            <person name="Sengamalay N."/>
            <person name="Ott S."/>
            <person name="Godinez A."/>
            <person name="Nagaraj S."/>
            <person name="Vyas G."/>
            <person name="Aluvathingal J."/>
            <person name="Nadendla S."/>
            <person name="Geyer C."/>
            <person name="Nandy P."/>
            <person name="Hobson J."/>
            <person name="Sichtig H."/>
        </authorList>
    </citation>
    <scope>NUCLEOTIDE SEQUENCE [LARGE SCALE GENOMIC DNA]</scope>
    <source>
        <strain evidence="7 8">FDAARGOS_185</strain>
    </source>
</reference>
<dbReference type="InterPro" id="IPR017853">
    <property type="entry name" value="GH"/>
</dbReference>
<name>A0A2N8Q2G2_ENTAV</name>
<dbReference type="PROSITE" id="PS00653">
    <property type="entry name" value="GLYCOSYL_HYDROL_F1_2"/>
    <property type="match status" value="1"/>
</dbReference>
<keyword evidence="3 6" id="KW-0326">Glycosidase</keyword>
<dbReference type="GO" id="GO:0008422">
    <property type="term" value="F:beta-glucosidase activity"/>
    <property type="evidence" value="ECO:0007669"/>
    <property type="project" value="TreeGrafter"/>
</dbReference>
<dbReference type="InterPro" id="IPR018120">
    <property type="entry name" value="Glyco_hydro_1_AS"/>
</dbReference>
<sequence>MKKNKRTFPKNFLWGGAIAANQAEGAYDVGGKGLNVSNINEFVDDIPLVDRMERDTTLIFVTEAIESIEKSEGRNFPKLRGIDFYHTYQEDLKLLKELGLNTFRTSIDWSRIFPTGVEKEPSEEGLRFYDQLIDAILENGMEPMITLSHYEMPLYLTTHYQGWYSREVIEYFVKYSQVVLERYKDKVKYWIVFNQINLIGYQSFCHLGITEDTHENLLEAKYQGLHNMMVASAKVKKVATAINPAMEIGMMVFADQVYPASTKPEDVLAAVQYSQMDYFYSDVLLRGKYPNYAFRYFEEQGIDISFYEGDEEVLKNTADFLSFSYYYSSLVSKESVEKNRQFFRNPELEQTPWGWSIDPIGLRISLNQFYDRYQCPIYITENGLGTQDTVEEDGIHDDYRSYYFAEHLKQVKEAIYDGVDVRGYYAWGPIDIVSASSHQMSKRYGFIYVDIDDYGKGSKKRLKKDSFTWFQETIRKNGMNL</sequence>
<evidence type="ECO:0000256" key="4">
    <source>
        <dbReference type="PROSITE-ProRule" id="PRU10055"/>
    </source>
</evidence>
<comment type="similarity">
    <text evidence="1 5">Belongs to the glycosyl hydrolase 1 family.</text>
</comment>
<dbReference type="Pfam" id="PF00232">
    <property type="entry name" value="Glyco_hydro_1"/>
    <property type="match status" value="1"/>
</dbReference>
<evidence type="ECO:0000256" key="5">
    <source>
        <dbReference type="RuleBase" id="RU003690"/>
    </source>
</evidence>
<gene>
    <name evidence="7" type="ORF">AUF17_10490</name>
</gene>
<dbReference type="PANTHER" id="PTHR10353:SF122">
    <property type="entry name" value="6-PHOSPHO-BETA-GLUCOSIDASE ASCB-RELATED"/>
    <property type="match status" value="1"/>
</dbReference>
<dbReference type="AlphaFoldDB" id="A0A2N8Q2G2"/>
<dbReference type="PROSITE" id="PS00572">
    <property type="entry name" value="GLYCOSYL_HYDROL_F1_1"/>
    <property type="match status" value="1"/>
</dbReference>
<evidence type="ECO:0000313" key="7">
    <source>
        <dbReference type="EMBL" id="TRZ34483.1"/>
    </source>
</evidence>
<feature type="active site" description="Nucleophile" evidence="4">
    <location>
        <position position="381"/>
    </location>
</feature>
<dbReference type="PRINTS" id="PR00131">
    <property type="entry name" value="GLHYDRLASE1"/>
</dbReference>
<keyword evidence="2 6" id="KW-0378">Hydrolase</keyword>
<evidence type="ECO:0000256" key="3">
    <source>
        <dbReference type="ARBA" id="ARBA00023295"/>
    </source>
</evidence>
<dbReference type="InterPro" id="IPR001360">
    <property type="entry name" value="Glyco_hydro_1"/>
</dbReference>
<evidence type="ECO:0000256" key="6">
    <source>
        <dbReference type="RuleBase" id="RU004468"/>
    </source>
</evidence>
<protein>
    <submittedName>
        <fullName evidence="7">Beta-glucosidase</fullName>
    </submittedName>
</protein>
<dbReference type="InterPro" id="IPR033132">
    <property type="entry name" value="GH_1_N_CS"/>
</dbReference>
<dbReference type="PANTHER" id="PTHR10353">
    <property type="entry name" value="GLYCOSYL HYDROLASE"/>
    <property type="match status" value="1"/>
</dbReference>
<organism evidence="7 8">
    <name type="scientific">Enterococcus avium</name>
    <name type="common">Streptococcus avium</name>
    <dbReference type="NCBI Taxonomy" id="33945"/>
    <lineage>
        <taxon>Bacteria</taxon>
        <taxon>Bacillati</taxon>
        <taxon>Bacillota</taxon>
        <taxon>Bacilli</taxon>
        <taxon>Lactobacillales</taxon>
        <taxon>Enterococcaceae</taxon>
        <taxon>Enterococcus</taxon>
    </lineage>
</organism>
<dbReference type="GO" id="GO:0016052">
    <property type="term" value="P:carbohydrate catabolic process"/>
    <property type="evidence" value="ECO:0007669"/>
    <property type="project" value="TreeGrafter"/>
</dbReference>
<evidence type="ECO:0000256" key="2">
    <source>
        <dbReference type="ARBA" id="ARBA00022801"/>
    </source>
</evidence>
<evidence type="ECO:0000313" key="8">
    <source>
        <dbReference type="Proteomes" id="UP000316316"/>
    </source>
</evidence>
<proteinExistence type="inferred from homology"/>